<dbReference type="SUPFAM" id="SSF52304">
    <property type="entry name" value="Type II 3-dehydroquinate dehydratase"/>
    <property type="match status" value="1"/>
</dbReference>
<comment type="similarity">
    <text evidence="4 8">Belongs to the type-II 3-dehydroquinase family.</text>
</comment>
<dbReference type="Proteomes" id="UP000030418">
    <property type="component" value="Unassembled WGS sequence"/>
</dbReference>
<reference evidence="12 13" key="1">
    <citation type="submission" date="2014-08" db="EMBL/GenBank/DDBJ databases">
        <title>Chaperone-usher fimbriae in a diverse selection of Gallibacterium genomes.</title>
        <authorList>
            <person name="Kudirkiene E."/>
            <person name="Bager R.J."/>
            <person name="Johnson T.J."/>
            <person name="Bojesen A.M."/>
        </authorList>
    </citation>
    <scope>NUCLEOTIDE SEQUENCE [LARGE SCALE GENOMIC DNA]</scope>
    <source>
        <strain evidence="12 13">CCM5976</strain>
    </source>
</reference>
<dbReference type="NCBIfam" id="NF003805">
    <property type="entry name" value="PRK05395.1-2"/>
    <property type="match status" value="1"/>
</dbReference>
<dbReference type="EMBL" id="JPXY01000014">
    <property type="protein sequence ID" value="KGQ33515.1"/>
    <property type="molecule type" value="Genomic_DNA"/>
</dbReference>
<dbReference type="NCBIfam" id="NF003806">
    <property type="entry name" value="PRK05395.1-3"/>
    <property type="match status" value="1"/>
</dbReference>
<proteinExistence type="inferred from homology"/>
<dbReference type="InterPro" id="IPR036441">
    <property type="entry name" value="DHquinase_II_sf"/>
</dbReference>
<evidence type="ECO:0000313" key="13">
    <source>
        <dbReference type="Proteomes" id="UP000030418"/>
    </source>
</evidence>
<dbReference type="RefSeq" id="WP_039134067.1">
    <property type="nucleotide sequence ID" value="NZ_JPXY01000014.1"/>
</dbReference>
<feature type="binding site" evidence="8 10">
    <location>
        <position position="88"/>
    </location>
    <ligand>
        <name>substrate</name>
    </ligand>
</feature>
<feature type="binding site" evidence="8 10">
    <location>
        <position position="81"/>
    </location>
    <ligand>
        <name>substrate</name>
    </ligand>
</feature>
<dbReference type="NCBIfam" id="TIGR01088">
    <property type="entry name" value="aroQ"/>
    <property type="match status" value="1"/>
</dbReference>
<name>A0A0A2XS41_9PAST</name>
<evidence type="ECO:0000256" key="2">
    <source>
        <dbReference type="ARBA" id="ARBA00003924"/>
    </source>
</evidence>
<dbReference type="PIRSF" id="PIRSF001399">
    <property type="entry name" value="DHquinase_II"/>
    <property type="match status" value="1"/>
</dbReference>
<dbReference type="GO" id="GO:0019631">
    <property type="term" value="P:quinate catabolic process"/>
    <property type="evidence" value="ECO:0007669"/>
    <property type="project" value="TreeGrafter"/>
</dbReference>
<keyword evidence="13" id="KW-1185">Reference proteome</keyword>
<evidence type="ECO:0000256" key="8">
    <source>
        <dbReference type="HAMAP-Rule" id="MF_00169"/>
    </source>
</evidence>
<organism evidence="12 13">
    <name type="scientific">Gallibacterium genomosp. 2</name>
    <dbReference type="NCBI Taxonomy" id="155517"/>
    <lineage>
        <taxon>Bacteria</taxon>
        <taxon>Pseudomonadati</taxon>
        <taxon>Pseudomonadota</taxon>
        <taxon>Gammaproteobacteria</taxon>
        <taxon>Pasteurellales</taxon>
        <taxon>Pasteurellaceae</taxon>
        <taxon>Gallibacterium</taxon>
    </lineage>
</organism>
<dbReference type="InterPro" id="IPR018509">
    <property type="entry name" value="DHquinase_II_CS"/>
</dbReference>
<dbReference type="GO" id="GO:0003855">
    <property type="term" value="F:3-dehydroquinate dehydratase activity"/>
    <property type="evidence" value="ECO:0007669"/>
    <property type="project" value="UniProtKB-UniRule"/>
</dbReference>
<dbReference type="UniPathway" id="UPA00053">
    <property type="reaction ID" value="UER00086"/>
</dbReference>
<protein>
    <recommendedName>
        <fullName evidence="6 8">3-dehydroquinate dehydratase</fullName>
        <shortName evidence="8">3-dehydroquinase</shortName>
        <ecNumber evidence="6 8">4.2.1.10</ecNumber>
    </recommendedName>
    <alternativeName>
        <fullName evidence="8">Type II DHQase</fullName>
    </alternativeName>
</protein>
<evidence type="ECO:0000313" key="12">
    <source>
        <dbReference type="EMBL" id="KGQ33515.1"/>
    </source>
</evidence>
<dbReference type="GO" id="GO:0009423">
    <property type="term" value="P:chorismate biosynthetic process"/>
    <property type="evidence" value="ECO:0007669"/>
    <property type="project" value="UniProtKB-UniRule"/>
</dbReference>
<dbReference type="AlphaFoldDB" id="A0A0A2XS41"/>
<evidence type="ECO:0000256" key="9">
    <source>
        <dbReference type="PIRSR" id="PIRSR001399-1"/>
    </source>
</evidence>
<feature type="binding site" evidence="8 10">
    <location>
        <position position="75"/>
    </location>
    <ligand>
        <name>substrate</name>
    </ligand>
</feature>
<comment type="function">
    <text evidence="2 8">Catalyzes a trans-dehydration via an enolate intermediate.</text>
</comment>
<dbReference type="InterPro" id="IPR001874">
    <property type="entry name" value="DHquinase_II"/>
</dbReference>
<dbReference type="PANTHER" id="PTHR21272:SF3">
    <property type="entry name" value="CATABOLIC 3-DEHYDROQUINASE"/>
    <property type="match status" value="1"/>
</dbReference>
<feature type="binding site" evidence="8 10">
    <location>
        <position position="112"/>
    </location>
    <ligand>
        <name>substrate</name>
    </ligand>
</feature>
<dbReference type="GO" id="GO:0008652">
    <property type="term" value="P:amino acid biosynthetic process"/>
    <property type="evidence" value="ECO:0007669"/>
    <property type="project" value="UniProtKB-KW"/>
</dbReference>
<dbReference type="CDD" id="cd00466">
    <property type="entry name" value="DHQase_II"/>
    <property type="match status" value="1"/>
</dbReference>
<feature type="active site" description="Proton acceptor" evidence="8 9">
    <location>
        <position position="24"/>
    </location>
</feature>
<evidence type="ECO:0000256" key="5">
    <source>
        <dbReference type="ARBA" id="ARBA00011193"/>
    </source>
</evidence>
<dbReference type="Gene3D" id="3.40.50.9100">
    <property type="entry name" value="Dehydroquinase, class II"/>
    <property type="match status" value="1"/>
</dbReference>
<keyword evidence="8" id="KW-0057">Aromatic amino acid biosynthesis</keyword>
<dbReference type="Pfam" id="PF01220">
    <property type="entry name" value="DHquinase_II"/>
    <property type="match status" value="1"/>
</dbReference>
<feature type="site" description="Transition state stabilizer" evidence="8 11">
    <location>
        <position position="19"/>
    </location>
</feature>
<evidence type="ECO:0000256" key="3">
    <source>
        <dbReference type="ARBA" id="ARBA00004902"/>
    </source>
</evidence>
<evidence type="ECO:0000256" key="10">
    <source>
        <dbReference type="PIRSR" id="PIRSR001399-2"/>
    </source>
</evidence>
<comment type="subunit">
    <text evidence="5 8">Homododecamer.</text>
</comment>
<feature type="binding site" evidence="8 10">
    <location>
        <begin position="102"/>
        <end position="103"/>
    </location>
    <ligand>
        <name>substrate</name>
    </ligand>
</feature>
<evidence type="ECO:0000256" key="1">
    <source>
        <dbReference type="ARBA" id="ARBA00001864"/>
    </source>
</evidence>
<evidence type="ECO:0000256" key="7">
    <source>
        <dbReference type="ARBA" id="ARBA00023239"/>
    </source>
</evidence>
<dbReference type="NCBIfam" id="NF003804">
    <property type="entry name" value="PRK05395.1-1"/>
    <property type="match status" value="1"/>
</dbReference>
<dbReference type="GO" id="GO:0009073">
    <property type="term" value="P:aromatic amino acid family biosynthetic process"/>
    <property type="evidence" value="ECO:0007669"/>
    <property type="project" value="UniProtKB-KW"/>
</dbReference>
<dbReference type="EC" id="4.2.1.10" evidence="6 8"/>
<gene>
    <name evidence="8" type="primary">aroQ</name>
    <name evidence="12" type="ORF">P375_02740</name>
</gene>
<dbReference type="HAMAP" id="MF_00169">
    <property type="entry name" value="AroQ"/>
    <property type="match status" value="1"/>
</dbReference>
<keyword evidence="8" id="KW-0028">Amino-acid biosynthesis</keyword>
<sequence length="150" mass="16789">MSFHILLLNGPNLNMLGKREPKHYGRQTLQDIETALQESAGKYGIELSCFQSNSEEKLINKIHESLGKVDFILINPAAFTHTSVALRDALLSVEIPFVEIHLSNIHRREPFRHHSYLSDIAVGVICGLGAAGYQYALQFAVAYLQQQQAN</sequence>
<comment type="catalytic activity">
    <reaction evidence="1 8">
        <text>3-dehydroquinate = 3-dehydroshikimate + H2O</text>
        <dbReference type="Rhea" id="RHEA:21096"/>
        <dbReference type="ChEBI" id="CHEBI:15377"/>
        <dbReference type="ChEBI" id="CHEBI:16630"/>
        <dbReference type="ChEBI" id="CHEBI:32364"/>
        <dbReference type="EC" id="4.2.1.10"/>
    </reaction>
</comment>
<dbReference type="NCBIfam" id="NF003807">
    <property type="entry name" value="PRK05395.1-4"/>
    <property type="match status" value="1"/>
</dbReference>
<accession>A0A0A2XS41</accession>
<keyword evidence="7 8" id="KW-0456">Lyase</keyword>
<evidence type="ECO:0000256" key="11">
    <source>
        <dbReference type="PIRSR" id="PIRSR001399-3"/>
    </source>
</evidence>
<comment type="pathway">
    <text evidence="3 8">Metabolic intermediate biosynthesis; chorismate biosynthesis; chorismate from D-erythrose 4-phosphate and phosphoenolpyruvate: step 3/7.</text>
</comment>
<comment type="caution">
    <text evidence="12">The sequence shown here is derived from an EMBL/GenBank/DDBJ whole genome shotgun (WGS) entry which is preliminary data.</text>
</comment>
<evidence type="ECO:0000256" key="4">
    <source>
        <dbReference type="ARBA" id="ARBA00011037"/>
    </source>
</evidence>
<dbReference type="PROSITE" id="PS01029">
    <property type="entry name" value="DEHYDROQUINASE_II"/>
    <property type="match status" value="1"/>
</dbReference>
<dbReference type="PANTHER" id="PTHR21272">
    <property type="entry name" value="CATABOLIC 3-DEHYDROQUINASE"/>
    <property type="match status" value="1"/>
</dbReference>
<evidence type="ECO:0000256" key="6">
    <source>
        <dbReference type="ARBA" id="ARBA00012060"/>
    </source>
</evidence>
<feature type="active site" description="Proton donor" evidence="8 9">
    <location>
        <position position="101"/>
    </location>
</feature>